<dbReference type="AlphaFoldDB" id="A0A0V0I9P3"/>
<reference evidence="1" key="1">
    <citation type="submission" date="2015-12" db="EMBL/GenBank/DDBJ databases">
        <title>Gene expression during late stages of embryo sac development: a critical building block for successful pollen-pistil interactions.</title>
        <authorList>
            <person name="Liu Y."/>
            <person name="Joly V."/>
            <person name="Sabar M."/>
            <person name="Matton D.P."/>
        </authorList>
    </citation>
    <scope>NUCLEOTIDE SEQUENCE</scope>
</reference>
<sequence>MRSYFSSFAGINIAGLSLREVIMQWWRGKCRSDSKPYYRALPSIIIWELWKRRNGIKYEGKGISIPRIIHNVSRNMYMLIKLRRPSMQCSGRWENIFQELEEYSTRVNIELVRWECPHKGWVKYNTDGDYRGNPRFSSYAFCLRDDKGGYYTCRGIKY</sequence>
<proteinExistence type="predicted"/>
<protein>
    <submittedName>
        <fullName evidence="1">Putative ovule protein</fullName>
    </submittedName>
</protein>
<dbReference type="EMBL" id="GEDG01009836">
    <property type="protein sequence ID" value="JAP28720.1"/>
    <property type="molecule type" value="Transcribed_RNA"/>
</dbReference>
<name>A0A0V0I9P3_SOLCH</name>
<accession>A0A0V0I9P3</accession>
<evidence type="ECO:0000313" key="1">
    <source>
        <dbReference type="EMBL" id="JAP28720.1"/>
    </source>
</evidence>
<organism evidence="1">
    <name type="scientific">Solanum chacoense</name>
    <name type="common">Chaco potato</name>
    <dbReference type="NCBI Taxonomy" id="4108"/>
    <lineage>
        <taxon>Eukaryota</taxon>
        <taxon>Viridiplantae</taxon>
        <taxon>Streptophyta</taxon>
        <taxon>Embryophyta</taxon>
        <taxon>Tracheophyta</taxon>
        <taxon>Spermatophyta</taxon>
        <taxon>Magnoliopsida</taxon>
        <taxon>eudicotyledons</taxon>
        <taxon>Gunneridae</taxon>
        <taxon>Pentapetalae</taxon>
        <taxon>asterids</taxon>
        <taxon>lamiids</taxon>
        <taxon>Solanales</taxon>
        <taxon>Solanaceae</taxon>
        <taxon>Solanoideae</taxon>
        <taxon>Solaneae</taxon>
        <taxon>Solanum</taxon>
    </lineage>
</organism>